<reference evidence="2 3" key="1">
    <citation type="journal article" date="2024" name="J Genomics">
        <title>Draft genome sequencing and assembly of Favolaschia claudopus CIRM-BRFM 2984 isolated from oak limbs.</title>
        <authorList>
            <person name="Navarro D."/>
            <person name="Drula E."/>
            <person name="Chaduli D."/>
            <person name="Cazenave R."/>
            <person name="Ahrendt S."/>
            <person name="Wang J."/>
            <person name="Lipzen A."/>
            <person name="Daum C."/>
            <person name="Barry K."/>
            <person name="Grigoriev I.V."/>
            <person name="Favel A."/>
            <person name="Rosso M.N."/>
            <person name="Martin F."/>
        </authorList>
    </citation>
    <scope>NUCLEOTIDE SEQUENCE [LARGE SCALE GENOMIC DNA]</scope>
    <source>
        <strain evidence="2 3">CIRM-BRFM 2984</strain>
    </source>
</reference>
<dbReference type="AlphaFoldDB" id="A0AAV9ZHN7"/>
<evidence type="ECO:0000256" key="1">
    <source>
        <dbReference type="SAM" id="SignalP"/>
    </source>
</evidence>
<accession>A0AAV9ZHN7</accession>
<evidence type="ECO:0000313" key="3">
    <source>
        <dbReference type="Proteomes" id="UP001362999"/>
    </source>
</evidence>
<sequence length="450" mass="49013">MKHTGLFAFATVLLSATLCCATVLIRSSDSVTPTAVSSTPQDPCLPVTHVVIDSSTVEIYDASRHGADPHLRLFNMIPLACPDRHVRSLPREPSSRTDLQLRDTRTELSNIVFPRGFLSWAKSLLKWIPYASTAIGLFGLGECVWEWVNQGVSVLGATACVLGGVTTLTGIGDIAKARVADSIASANIHANFELVETAAKVWAEAGTQTEILRRSKNPEFAAYYHAMLQNLTLPGARHHSSGKTVTLWDLARANSTHPITLLHDHPAFKANHSHAVNAWSTMPDLNSGKPRLHFTVSFPYADPPTPSSDPDLENRQVTSILGCGPPTATNWVSLGQVQECVRPGGSVPSNAPATMYYGFDLYGTKAEIQEYQADLGTKFDKSNGFEQSMVDMSLDIVERQAWDTCVCQQAQGNWISTGSIQMSWDNTYNGFTPCFNPNCDNDALVPIVNH</sequence>
<name>A0AAV9ZHN7_9AGAR</name>
<feature type="signal peptide" evidence="1">
    <location>
        <begin position="1"/>
        <end position="21"/>
    </location>
</feature>
<keyword evidence="3" id="KW-1185">Reference proteome</keyword>
<dbReference type="EMBL" id="JAWWNJ010000149">
    <property type="protein sequence ID" value="KAK6981556.1"/>
    <property type="molecule type" value="Genomic_DNA"/>
</dbReference>
<proteinExistence type="predicted"/>
<comment type="caution">
    <text evidence="2">The sequence shown here is derived from an EMBL/GenBank/DDBJ whole genome shotgun (WGS) entry which is preliminary data.</text>
</comment>
<dbReference type="Proteomes" id="UP001362999">
    <property type="component" value="Unassembled WGS sequence"/>
</dbReference>
<organism evidence="2 3">
    <name type="scientific">Favolaschia claudopus</name>
    <dbReference type="NCBI Taxonomy" id="2862362"/>
    <lineage>
        <taxon>Eukaryota</taxon>
        <taxon>Fungi</taxon>
        <taxon>Dikarya</taxon>
        <taxon>Basidiomycota</taxon>
        <taxon>Agaricomycotina</taxon>
        <taxon>Agaricomycetes</taxon>
        <taxon>Agaricomycetidae</taxon>
        <taxon>Agaricales</taxon>
        <taxon>Marasmiineae</taxon>
        <taxon>Mycenaceae</taxon>
        <taxon>Favolaschia</taxon>
    </lineage>
</organism>
<gene>
    <name evidence="2" type="ORF">R3P38DRAFT_2808034</name>
</gene>
<evidence type="ECO:0000313" key="2">
    <source>
        <dbReference type="EMBL" id="KAK6981556.1"/>
    </source>
</evidence>
<protein>
    <submittedName>
        <fullName evidence="2">Uncharacterized protein</fullName>
    </submittedName>
</protein>
<feature type="chain" id="PRO_5043821815" evidence="1">
    <location>
        <begin position="22"/>
        <end position="450"/>
    </location>
</feature>
<keyword evidence="1" id="KW-0732">Signal</keyword>